<feature type="compositionally biased region" description="Low complexity" evidence="5">
    <location>
        <begin position="3403"/>
        <end position="3423"/>
    </location>
</feature>
<dbReference type="InterPro" id="IPR054473">
    <property type="entry name" value="KIF2A-like_N"/>
</dbReference>
<evidence type="ECO:0000256" key="2">
    <source>
        <dbReference type="ARBA" id="ARBA00022701"/>
    </source>
</evidence>
<feature type="compositionally biased region" description="Polar residues" evidence="5">
    <location>
        <begin position="2098"/>
        <end position="2107"/>
    </location>
</feature>
<feature type="compositionally biased region" description="Polar residues" evidence="5">
    <location>
        <begin position="2219"/>
        <end position="2240"/>
    </location>
</feature>
<feature type="compositionally biased region" description="Acidic residues" evidence="5">
    <location>
        <begin position="223"/>
        <end position="238"/>
    </location>
</feature>
<organism evidence="7 8">
    <name type="scientific">Bursaphelenchus xylophilus</name>
    <name type="common">Pinewood nematode worm</name>
    <name type="synonym">Aphelenchoides xylophilus</name>
    <dbReference type="NCBI Taxonomy" id="6326"/>
    <lineage>
        <taxon>Eukaryota</taxon>
        <taxon>Metazoa</taxon>
        <taxon>Ecdysozoa</taxon>
        <taxon>Nematoda</taxon>
        <taxon>Chromadorea</taxon>
        <taxon>Rhabditida</taxon>
        <taxon>Tylenchina</taxon>
        <taxon>Tylenchomorpha</taxon>
        <taxon>Aphelenchoidea</taxon>
        <taxon>Aphelenchoididae</taxon>
        <taxon>Bursaphelenchus</taxon>
    </lineage>
</organism>
<feature type="compositionally biased region" description="Polar residues" evidence="5">
    <location>
        <begin position="2165"/>
        <end position="2188"/>
    </location>
</feature>
<feature type="region of interest" description="Disordered" evidence="5">
    <location>
        <begin position="1984"/>
        <end position="2107"/>
    </location>
</feature>
<feature type="compositionally biased region" description="Polar residues" evidence="5">
    <location>
        <begin position="3367"/>
        <end position="3384"/>
    </location>
</feature>
<feature type="region of interest" description="Disordered" evidence="5">
    <location>
        <begin position="2574"/>
        <end position="2598"/>
    </location>
</feature>
<feature type="region of interest" description="Disordered" evidence="5">
    <location>
        <begin position="3585"/>
        <end position="3621"/>
    </location>
</feature>
<dbReference type="Pfam" id="PF22923">
    <property type="entry name" value="KIF2A-like_1st"/>
    <property type="match status" value="1"/>
</dbReference>
<dbReference type="WBParaSite" id="BXY_1694300.1">
    <property type="protein sequence ID" value="BXY_1694300.1"/>
    <property type="gene ID" value="BXY_1694300"/>
</dbReference>
<accession>A0A1I7SV69</accession>
<keyword evidence="1" id="KW-0963">Cytoplasm</keyword>
<feature type="compositionally biased region" description="Polar residues" evidence="5">
    <location>
        <begin position="2971"/>
        <end position="2997"/>
    </location>
</feature>
<dbReference type="InterPro" id="IPR011990">
    <property type="entry name" value="TPR-like_helical_dom_sf"/>
</dbReference>
<feature type="compositionally biased region" description="Acidic residues" evidence="5">
    <location>
        <begin position="20"/>
        <end position="49"/>
    </location>
</feature>
<feature type="region of interest" description="Disordered" evidence="5">
    <location>
        <begin position="634"/>
        <end position="660"/>
    </location>
</feature>
<feature type="compositionally biased region" description="Polar residues" evidence="5">
    <location>
        <begin position="2074"/>
        <end position="2090"/>
    </location>
</feature>
<feature type="compositionally biased region" description="Basic and acidic residues" evidence="5">
    <location>
        <begin position="2731"/>
        <end position="2856"/>
    </location>
</feature>
<feature type="compositionally biased region" description="Low complexity" evidence="5">
    <location>
        <begin position="3385"/>
        <end position="3396"/>
    </location>
</feature>
<evidence type="ECO:0000313" key="8">
    <source>
        <dbReference type="WBParaSite" id="BXY_1694300.1"/>
    </source>
</evidence>
<evidence type="ECO:0000259" key="6">
    <source>
        <dbReference type="Pfam" id="PF22923"/>
    </source>
</evidence>
<keyword evidence="4" id="KW-0175">Coiled coil</keyword>
<protein>
    <submittedName>
        <fullName evidence="8">TPR_REGION domain-containing protein</fullName>
    </submittedName>
</protein>
<reference evidence="8" key="1">
    <citation type="submission" date="2016-11" db="UniProtKB">
        <authorList>
            <consortium name="WormBaseParasite"/>
        </authorList>
    </citation>
    <scope>IDENTIFICATION</scope>
</reference>
<feature type="compositionally biased region" description="Acidic residues" evidence="5">
    <location>
        <begin position="70"/>
        <end position="105"/>
    </location>
</feature>
<feature type="compositionally biased region" description="Basic and acidic residues" evidence="5">
    <location>
        <begin position="50"/>
        <end position="63"/>
    </location>
</feature>
<dbReference type="GO" id="GO:0005925">
    <property type="term" value="C:focal adhesion"/>
    <property type="evidence" value="ECO:0007669"/>
    <property type="project" value="TreeGrafter"/>
</dbReference>
<feature type="region of interest" description="Disordered" evidence="5">
    <location>
        <begin position="1901"/>
        <end position="1929"/>
    </location>
</feature>
<dbReference type="GO" id="GO:0005874">
    <property type="term" value="C:microtubule"/>
    <property type="evidence" value="ECO:0007669"/>
    <property type="project" value="UniProtKB-KW"/>
</dbReference>
<sequence length="3720" mass="423213">MPEPAPTGSTTTDPAHEEIVLDSDEDSGEESEIDLEASDNDNEEDDCVVVEEHDTSSSKKRDSTANLESNEGEDDQEKDSEESSGSGEDSDFDADSESDDEEEVVVNDYAEGYTDDLGVLCFDINESQEESPEVKEDVEETAQAMEIAEKSVAEAHVVEPSTSSQSSQELPSDAMDNIAEVAEVPEVTDSEAAVPEAEEQMELDLSEQSEASTSSSSSSSESPSDEEEEDPDESDSEPEVLNPFINFKVGAACSELEDQRFLTMYKELKGCYNEWRSDVEDKEKKNNFFDKIHECVMQPSFKRLSKDEKTFEWPRTRRKVDVVDQKDEILCAFCHIQKLLASVCKNPIPHLYQMLMITPNKKDLWIRLAKSSARLSDVKTATFACKRLLFLGEGRRAHERLIVMYYGLCRFPECLLAIKEVFKTWPDNQVALVLLDQMLNSPLVMKDAVEKVMYENQISTRQYYKVEEKVKEKVMRMVQRFRAKIVPEDQGSSLPGAKNFYEVELVEDDLSFSGFSNKLKTIYDEIEEKLSTRISFIYRSPEVFYESDEEEEPVPSPVPTLETNSQPDVEMNSNPSESVADEEESEMDLEEEQHDLEDEEVIQSLMNEMLERLEEEELDVPSVVTIVDAASEESEASAKNMMEVGDENEPPAKKKKKSHIFATRRSTRHVEEIEDCPFSSMPLVLETYNIRKCLKVDKDAEFHFSGSTNTNYYLRMKSPSFSKNNRNLYNELDLRRFFNDLLDEMDKNPANGLFFVSILDRFLSFVATKALENEILFSKEDRNAFCDLYALWKHLRSSISSKKRSRNPFQIHLLAAEFADPLALQTMDFQLGKTVNKAVKTTDSPLPWQFERLEITKEVKELEESDDLPLKLLVSAQRSVVKSKTNLYSNLKYRKWRDKQVMEPKKCEILTPISLKKEFVELGGDESAEFNVNSLGNRAELVSVEPEKTFESDWNGIEKSLAIRYHWTRALQHRFRPVGYKSERKFERKREQFHLLSLFQILDDLQTEGTPQIPAMKSYFNPTTAPVNGDFSLEIATRRFVQNYKIEMDNYIMFLISQKDLKSIGDKDRIIDTIWHYFDWSVLEAADKFDCWRLVFTAFIEKKAVGELFRMAVSGLEDVLQNKLPSHQNALEVLDFFLEQIEQNLEEISRHDPAQLKLLLIELSEKYSFRINLRLWRVIYKVAQLQDPKTTEEMSKFVEETKLVKDRLPLISLMVLKEAHEALGQERRCGTQEGKFLLFCLEEFTSAPENRLITDLLQNENDHTRELRHNLEKEILQLFTCYTGQNIRCRLKLKEHQNEKRPLPPFEILQRILQLILPKNLPLFDDQMTLKSEVMELVRIVTAELESPFTSSHIEEFNEFVAKNFRFKPVFNFESDGTLILPLNSIFEDRDLLAWPRIDMDKDRAIVTSKSLYLSAFYQYRSTGKDIKNLAYQILMMSDALTRELQSSVWIMLAKSSVGSVDDLAKDMDEVLFPFRMSILLKVDCAEAHLDLGSIMYQIHALDSRKMRSNPSESDKLEARKNNLSLIRACQTHFLLADRFKTQAIDIGWLCCYFSGKVSEKLKESIDIVMDHYTECAQRMHDDQYVFLHKISKKNQSNLEPLELFYRVHSFLEKRFFASKEMNGSSLKIRRKILHYMQYYSTYGVSKAPDSTTKQSVQNFFSTLPTTFDAINDIILELTEETPENEIQETMSEMTEWVEIEERTKTLLKSAYESILAKFPHYKAAFRLAEIQINEGSSTKCIKTLMEYVFKGHKRINVNANIFHNITEIQRSDFERGTALHFHIGRCLDLFLKALQRTHDLGHVIVTLHSLSNPAFFASSYLSQDVIHQKIRKCLLLIKNMLIHPRNEWATHFEQYEVVLQSSVTHIAKAEVKVDSALVTKLAELLGKTKNHYKNIRLQTISRPHPIPHRPPHIEDSSASTQDSQSAKAENAQLIMDAMKQLRAVKTPIHMQQQLIRLLERYSQNDPKVFKVLLKQFVEQRTAEKRPFAENDQNKGTKASEPPQKMAKKDVPSTSGLSTLQVNSNLSNSSSPRRVSPKSPAIPRVNGDSAKSKSPANNDSDDIEILGVVPAAKPTSTQNGTQKSSKSTENPAKEPKKSSTSQKDISQLSVESIKQVLISARHAGPETWSSLLKSPMMLGILKLPQAAEIMKSLLAAEGASKSNTASTASQIQQNTSQIQKKSSGNQDTAAKPPNPPTLTQQTSSQPPKQPPAPKIPQLNALNSQNVPKKTPIPTNGNVPQTAKKPQISMKMPQKTAPGAPQTGQEDLTKTPLYEKIKTMSKEQRQQLRLTLNSSNRRTNGISVEQEKQLRKVLTLFDTNVEASRPQPNPPAVTNPSKNTPVTSTSTPIKPTPEISTPTSTKSQAPVTSLKPKATPSNRVPSPKTIQNLQSALLAFQSLGGNAKAPQNSIFKTAAVDKSTGDKEFWEHFRKAKETMAPFMFKAQNPTTAATAQTTSSLKVPAALNATQSQVKTPVLPKENVSSTTSTSAYQLKPTTTHSMANILGTSQSQSQSPISTISQAKKALVTSTSTPTKPNGSTMISSTSSANISTPLSRAANLSTPSTSANKMTSNVRNAQLTPQAMNPNDRAKPSGSKAPTATAAANVSMEEVMKLCVVMQKPMDKWTKEDASLVQNKLPEIQRQFLEATIANNSANNQMMLMMQQMMQGNPNNEKKKAEEEKLKAEKALKLKMEQAEKLRKEQELKKKLEEERKKQMLEEFRKREEERRQRILEEKAAKEAEKRRKIEEEKQRKLAEKQAEQERKAAEKAAELERKRLQAEAERHRRLEEERQRQEERRRQIEAAEKLRAEEERRRIEAEQRRMEAERRQREVEERRKMQEEEARAVESMKSLIDDDQRSNYTDESESFEEERRRQKEEERKRAVEMERLKSLEKKKLIQERIHRENIEKQRQIEENRRLQEQRIQEQRQKEQEDARKRQEMEELERKRQEEHVAMIRRVKSEQIEEFSRHGEYNSSRNMEPNPMQNQEIMANSENQPSSDNDDFLGSFLSEQLKRDEQEREERNKAKTQKKSPAIGQQQSPGNAFYAQQQFVVPQGAAGFSNQPQTASLHLNQHQAATIMNNQPQGPSGFQNQPTFNNQPRSAAGFQNPPNQPRSAAAFNNQPQSASGFQGQLQQTQGISNQPQSASAGHNQHQQIAVISNQPQSAAGFSNQHQAVPQFQNQPQTVAAFNNQHQPGGIVPNQLQNQASAFPQQSQNKVYERRQIRPPSFSSNQPQNQQPQGFQNPMNTSPAGQVQHQQQQNFSLNAERSPLTIPKRSPINPSSAGSSSSVNNVPASPINPQAMNRSMGQYNMGRPPIQRQQAVESPIANSPQFANNSPYQNQRRPSWSNNNSFENQNSPFVPQNPMMMNISNSIAGNSTMSQNPAIQQMQRQMSASQMPNNMMTNFQSPPNSQGSNSSQSATSQPFSSFMRQAVGETAPSFNNGQSIANPNMAFSAGMNMPPGQNMNNQEVTGVIGNLDWALVRYSFRIVVVIGFVHFLGVVGDRRFGAVHVFEGSSRVVEIMDCLAVGMSIMILRSDGRQHSAIIAGVRPDSRMIDVEWFENGETKGKAMELAQVLRFNPDLLGEAKLPDAQPKTTRRTMEPSRPSPVVETPEEKPALRPPNTNRVVEKNRQTIMVENGSKAVPERKERTALKNRQSMVELPKRTPVEEEKKFFEEEKPPIRMSLLPPTKSEVVKQVEELQKNRNERRQQQVGFIFNGYYT</sequence>
<feature type="region of interest" description="Disordered" evidence="5">
    <location>
        <begin position="3224"/>
        <end position="3423"/>
    </location>
</feature>
<dbReference type="eggNOG" id="ENOG502S3K2">
    <property type="taxonomic scope" value="Eukaryota"/>
</dbReference>
<feature type="compositionally biased region" description="Polar residues" evidence="5">
    <location>
        <begin position="3244"/>
        <end position="3264"/>
    </location>
</feature>
<evidence type="ECO:0000256" key="5">
    <source>
        <dbReference type="SAM" id="MobiDB-lite"/>
    </source>
</evidence>
<feature type="region of interest" description="Disordered" evidence="5">
    <location>
        <begin position="2165"/>
        <end position="2267"/>
    </location>
</feature>
<dbReference type="InterPro" id="IPR051759">
    <property type="entry name" value="LIM-SH3_domain_protein"/>
</dbReference>
<feature type="compositionally biased region" description="Low complexity" evidence="5">
    <location>
        <begin position="159"/>
        <end position="172"/>
    </location>
</feature>
<proteinExistence type="predicted"/>
<keyword evidence="3" id="KW-0677">Repeat</keyword>
<feature type="compositionally biased region" description="Low complexity" evidence="5">
    <location>
        <begin position="208"/>
        <end position="222"/>
    </location>
</feature>
<evidence type="ECO:0000256" key="4">
    <source>
        <dbReference type="ARBA" id="ARBA00023054"/>
    </source>
</evidence>
<feature type="compositionally biased region" description="Basic and acidic residues" evidence="5">
    <location>
        <begin position="2868"/>
        <end position="2970"/>
    </location>
</feature>
<feature type="region of interest" description="Disordered" evidence="5">
    <location>
        <begin position="152"/>
        <end position="239"/>
    </location>
</feature>
<feature type="region of interest" description="Disordered" evidence="5">
    <location>
        <begin position="545"/>
        <end position="587"/>
    </location>
</feature>
<feature type="compositionally biased region" description="Polar residues" evidence="5">
    <location>
        <begin position="2574"/>
        <end position="2583"/>
    </location>
</feature>
<dbReference type="PANTHER" id="PTHR46218">
    <property type="entry name" value="LASP"/>
    <property type="match status" value="1"/>
</dbReference>
<keyword evidence="2" id="KW-0493">Microtubule</keyword>
<feature type="region of interest" description="Disordered" evidence="5">
    <location>
        <begin position="2320"/>
        <end position="2381"/>
    </location>
</feature>
<evidence type="ECO:0000313" key="7">
    <source>
        <dbReference type="Proteomes" id="UP000095284"/>
    </source>
</evidence>
<dbReference type="PANTHER" id="PTHR46218:SF4">
    <property type="entry name" value="LIM AND SH3 DOMAIN PROTEIN LASP"/>
    <property type="match status" value="1"/>
</dbReference>
<feature type="domain" description="Kinesin-like protein KIF2A-like N-terminal" evidence="6">
    <location>
        <begin position="3521"/>
        <end position="3574"/>
    </location>
</feature>
<feature type="compositionally biased region" description="Low complexity" evidence="5">
    <location>
        <begin position="2017"/>
        <end position="2039"/>
    </location>
</feature>
<feature type="compositionally biased region" description="Low complexity" evidence="5">
    <location>
        <begin position="1917"/>
        <end position="1927"/>
    </location>
</feature>
<feature type="region of interest" description="Disordered" evidence="5">
    <location>
        <begin position="2526"/>
        <end position="2548"/>
    </location>
</feature>
<feature type="compositionally biased region" description="Low complexity" evidence="5">
    <location>
        <begin position="3224"/>
        <end position="3243"/>
    </location>
</feature>
<feature type="region of interest" description="Disordered" evidence="5">
    <location>
        <begin position="2731"/>
        <end position="3151"/>
    </location>
</feature>
<dbReference type="Proteomes" id="UP000095284">
    <property type="component" value="Unplaced"/>
</dbReference>
<feature type="compositionally biased region" description="Basic and acidic residues" evidence="5">
    <location>
        <begin position="3010"/>
        <end position="3023"/>
    </location>
</feature>
<feature type="compositionally biased region" description="Polar residues" evidence="5">
    <location>
        <begin position="2333"/>
        <end position="2366"/>
    </location>
</feature>
<feature type="compositionally biased region" description="Polar residues" evidence="5">
    <location>
        <begin position="3033"/>
        <end position="3050"/>
    </location>
</feature>
<feature type="compositionally biased region" description="Low complexity" evidence="5">
    <location>
        <begin position="2197"/>
        <end position="2206"/>
    </location>
</feature>
<feature type="compositionally biased region" description="Acidic residues" evidence="5">
    <location>
        <begin position="196"/>
        <end position="207"/>
    </location>
</feature>
<feature type="region of interest" description="Disordered" evidence="5">
    <location>
        <begin position="1"/>
        <end position="107"/>
    </location>
</feature>
<feature type="compositionally biased region" description="Basic and acidic residues" evidence="5">
    <location>
        <begin position="1984"/>
        <end position="1995"/>
    </location>
</feature>
<name>A0A1I7SV69_BURXY</name>
<feature type="compositionally biased region" description="Polar residues" evidence="5">
    <location>
        <begin position="3058"/>
        <end position="3099"/>
    </location>
</feature>
<evidence type="ECO:0000256" key="3">
    <source>
        <dbReference type="ARBA" id="ARBA00022737"/>
    </source>
</evidence>
<feature type="compositionally biased region" description="Polar residues" evidence="5">
    <location>
        <begin position="3116"/>
        <end position="3151"/>
    </location>
</feature>
<dbReference type="GO" id="GO:0051015">
    <property type="term" value="F:actin filament binding"/>
    <property type="evidence" value="ECO:0007669"/>
    <property type="project" value="TreeGrafter"/>
</dbReference>
<dbReference type="SUPFAM" id="SSF48452">
    <property type="entry name" value="TPR-like"/>
    <property type="match status" value="1"/>
</dbReference>
<evidence type="ECO:0000256" key="1">
    <source>
        <dbReference type="ARBA" id="ARBA00022490"/>
    </source>
</evidence>
<feature type="compositionally biased region" description="Low complexity" evidence="5">
    <location>
        <begin position="3275"/>
        <end position="3298"/>
    </location>
</feature>
<feature type="compositionally biased region" description="Polar residues" evidence="5">
    <location>
        <begin position="3316"/>
        <end position="3359"/>
    </location>
</feature>
<feature type="compositionally biased region" description="Polar residues" evidence="5">
    <location>
        <begin position="561"/>
        <end position="577"/>
    </location>
</feature>